<gene>
    <name evidence="8" type="ORF">EHT25_23025</name>
</gene>
<evidence type="ECO:0000256" key="2">
    <source>
        <dbReference type="ARBA" id="ARBA00023015"/>
    </source>
</evidence>
<dbReference type="CDD" id="cd06171">
    <property type="entry name" value="Sigma70_r4"/>
    <property type="match status" value="1"/>
</dbReference>
<dbReference type="GO" id="GO:0016987">
    <property type="term" value="F:sigma factor activity"/>
    <property type="evidence" value="ECO:0007669"/>
    <property type="project" value="UniProtKB-KW"/>
</dbReference>
<dbReference type="InterPro" id="IPR036388">
    <property type="entry name" value="WH-like_DNA-bd_sf"/>
</dbReference>
<evidence type="ECO:0000313" key="8">
    <source>
        <dbReference type="EMBL" id="RRB01053.1"/>
    </source>
</evidence>
<feature type="compositionally biased region" description="Polar residues" evidence="5">
    <location>
        <begin position="9"/>
        <end position="20"/>
    </location>
</feature>
<proteinExistence type="inferred from homology"/>
<dbReference type="InterPro" id="IPR013325">
    <property type="entry name" value="RNA_pol_sigma_r2"/>
</dbReference>
<dbReference type="InterPro" id="IPR007627">
    <property type="entry name" value="RNA_pol_sigma70_r2"/>
</dbReference>
<evidence type="ECO:0000256" key="1">
    <source>
        <dbReference type="ARBA" id="ARBA00010641"/>
    </source>
</evidence>
<dbReference type="InterPro" id="IPR039425">
    <property type="entry name" value="RNA_pol_sigma-70-like"/>
</dbReference>
<keyword evidence="9" id="KW-1185">Reference proteome</keyword>
<evidence type="ECO:0000256" key="4">
    <source>
        <dbReference type="ARBA" id="ARBA00023163"/>
    </source>
</evidence>
<feature type="domain" description="RNA polymerase sigma-70 region 2" evidence="6">
    <location>
        <begin position="54"/>
        <end position="116"/>
    </location>
</feature>
<dbReference type="InterPro" id="IPR000792">
    <property type="entry name" value="Tscrpt_reg_LuxR_C"/>
</dbReference>
<protein>
    <submittedName>
        <fullName evidence="8">RNA polymerase sigma-70 factor</fullName>
    </submittedName>
</protein>
<feature type="domain" description="RNA polymerase sigma factor 70 region 4 type 2" evidence="7">
    <location>
        <begin position="151"/>
        <end position="203"/>
    </location>
</feature>
<feature type="region of interest" description="Disordered" evidence="5">
    <location>
        <begin position="1"/>
        <end position="23"/>
    </location>
</feature>
<dbReference type="NCBIfam" id="TIGR02985">
    <property type="entry name" value="Sig70_bacteroi1"/>
    <property type="match status" value="1"/>
</dbReference>
<dbReference type="NCBIfam" id="TIGR02937">
    <property type="entry name" value="sigma70-ECF"/>
    <property type="match status" value="1"/>
</dbReference>
<evidence type="ECO:0000256" key="3">
    <source>
        <dbReference type="ARBA" id="ARBA00023082"/>
    </source>
</evidence>
<dbReference type="SUPFAM" id="SSF88946">
    <property type="entry name" value="Sigma2 domain of RNA polymerase sigma factors"/>
    <property type="match status" value="1"/>
</dbReference>
<comment type="caution">
    <text evidence="8">The sequence shown here is derived from an EMBL/GenBank/DDBJ whole genome shotgun (WGS) entry which is preliminary data.</text>
</comment>
<dbReference type="RefSeq" id="WP_124877515.1">
    <property type="nucleotide sequence ID" value="NZ_RQJO01000010.1"/>
</dbReference>
<name>A0A3P1BJP1_9BACT</name>
<dbReference type="Pfam" id="PF08281">
    <property type="entry name" value="Sigma70_r4_2"/>
    <property type="match status" value="1"/>
</dbReference>
<keyword evidence="2" id="KW-0805">Transcription regulation</keyword>
<dbReference type="GO" id="GO:0006352">
    <property type="term" value="P:DNA-templated transcription initiation"/>
    <property type="evidence" value="ECO:0007669"/>
    <property type="project" value="InterPro"/>
</dbReference>
<evidence type="ECO:0000259" key="6">
    <source>
        <dbReference type="Pfam" id="PF04542"/>
    </source>
</evidence>
<dbReference type="InterPro" id="IPR014284">
    <property type="entry name" value="RNA_pol_sigma-70_dom"/>
</dbReference>
<evidence type="ECO:0000259" key="7">
    <source>
        <dbReference type="Pfam" id="PF08281"/>
    </source>
</evidence>
<sequence length="225" mass="26170">MRAAFTPEPSENTDPTNTSRPVGLNEWEPVQTLDSELFIRKTFETDPKKGCELLFRLYYKPLCTHAVRFVYSREIAEDLVADIFYNFWNTQAFSQVQHSYRAYLFRSVRNRAYNYLMNELKKNDSLDTVLQLESASSDAPERMMQFEELYRKVDELVATLPPQCQKVFIMNRFEGKKNREIADELHLSIRTVETHIGKALATLRNGLKHVWIWAILLAGIGNLPG</sequence>
<dbReference type="Gene3D" id="1.10.1740.10">
    <property type="match status" value="1"/>
</dbReference>
<dbReference type="OrthoDB" id="1524077at2"/>
<keyword evidence="3" id="KW-0731">Sigma factor</keyword>
<dbReference type="PANTHER" id="PTHR43133:SF46">
    <property type="entry name" value="RNA POLYMERASE SIGMA-70 FACTOR ECF SUBFAMILY"/>
    <property type="match status" value="1"/>
</dbReference>
<reference evidence="8 9" key="1">
    <citation type="submission" date="2018-11" db="EMBL/GenBank/DDBJ databases">
        <authorList>
            <person name="Zhou Z."/>
            <person name="Wang G."/>
        </authorList>
    </citation>
    <scope>NUCLEOTIDE SEQUENCE [LARGE SCALE GENOMIC DNA]</scope>
    <source>
        <strain evidence="8 9">KCTC52004</strain>
    </source>
</reference>
<dbReference type="PRINTS" id="PR00038">
    <property type="entry name" value="HTHLUXR"/>
</dbReference>
<evidence type="ECO:0000256" key="5">
    <source>
        <dbReference type="SAM" id="MobiDB-lite"/>
    </source>
</evidence>
<dbReference type="SUPFAM" id="SSF88659">
    <property type="entry name" value="Sigma3 and sigma4 domains of RNA polymerase sigma factors"/>
    <property type="match status" value="1"/>
</dbReference>
<dbReference type="EMBL" id="RQJO01000010">
    <property type="protein sequence ID" value="RRB01053.1"/>
    <property type="molecule type" value="Genomic_DNA"/>
</dbReference>
<dbReference type="PANTHER" id="PTHR43133">
    <property type="entry name" value="RNA POLYMERASE ECF-TYPE SIGMA FACTO"/>
    <property type="match status" value="1"/>
</dbReference>
<evidence type="ECO:0000313" key="9">
    <source>
        <dbReference type="Proteomes" id="UP000271925"/>
    </source>
</evidence>
<dbReference type="Gene3D" id="1.10.10.10">
    <property type="entry name" value="Winged helix-like DNA-binding domain superfamily/Winged helix DNA-binding domain"/>
    <property type="match status" value="1"/>
</dbReference>
<organism evidence="8 9">
    <name type="scientific">Larkinella rosea</name>
    <dbReference type="NCBI Taxonomy" id="2025312"/>
    <lineage>
        <taxon>Bacteria</taxon>
        <taxon>Pseudomonadati</taxon>
        <taxon>Bacteroidota</taxon>
        <taxon>Cytophagia</taxon>
        <taxon>Cytophagales</taxon>
        <taxon>Spirosomataceae</taxon>
        <taxon>Larkinella</taxon>
    </lineage>
</organism>
<dbReference type="GO" id="GO:0003677">
    <property type="term" value="F:DNA binding"/>
    <property type="evidence" value="ECO:0007669"/>
    <property type="project" value="InterPro"/>
</dbReference>
<dbReference type="Pfam" id="PF04542">
    <property type="entry name" value="Sigma70_r2"/>
    <property type="match status" value="1"/>
</dbReference>
<dbReference type="InterPro" id="IPR013249">
    <property type="entry name" value="RNA_pol_sigma70_r4_t2"/>
</dbReference>
<dbReference type="InterPro" id="IPR014327">
    <property type="entry name" value="RNA_pol_sigma70_bacteroid"/>
</dbReference>
<comment type="similarity">
    <text evidence="1">Belongs to the sigma-70 factor family. ECF subfamily.</text>
</comment>
<dbReference type="AlphaFoldDB" id="A0A3P1BJP1"/>
<dbReference type="Proteomes" id="UP000271925">
    <property type="component" value="Unassembled WGS sequence"/>
</dbReference>
<keyword evidence="4" id="KW-0804">Transcription</keyword>
<dbReference type="InterPro" id="IPR013324">
    <property type="entry name" value="RNA_pol_sigma_r3/r4-like"/>
</dbReference>
<accession>A0A3P1BJP1</accession>